<dbReference type="Pfam" id="PF00990">
    <property type="entry name" value="GGDEF"/>
    <property type="match status" value="1"/>
</dbReference>
<dbReference type="EC" id="2.7.7.65" evidence="1"/>
<dbReference type="GO" id="GO:0052621">
    <property type="term" value="F:diguanylate cyclase activity"/>
    <property type="evidence" value="ECO:0007669"/>
    <property type="project" value="UniProtKB-EC"/>
</dbReference>
<dbReference type="CDD" id="cd01949">
    <property type="entry name" value="GGDEF"/>
    <property type="match status" value="1"/>
</dbReference>
<feature type="transmembrane region" description="Helical" evidence="3">
    <location>
        <begin position="117"/>
        <end position="137"/>
    </location>
</feature>
<feature type="transmembrane region" description="Helical" evidence="3">
    <location>
        <begin position="93"/>
        <end position="111"/>
    </location>
</feature>
<dbReference type="AlphaFoldDB" id="A0A254TGA3"/>
<dbReference type="PROSITE" id="PS50887">
    <property type="entry name" value="GGDEF"/>
    <property type="match status" value="1"/>
</dbReference>
<keyword evidence="3" id="KW-0472">Membrane</keyword>
<dbReference type="Gene3D" id="3.30.70.270">
    <property type="match status" value="1"/>
</dbReference>
<accession>A0A254TGA3</accession>
<dbReference type="SUPFAM" id="SSF55073">
    <property type="entry name" value="Nucleotide cyclase"/>
    <property type="match status" value="1"/>
</dbReference>
<keyword evidence="6" id="KW-1185">Reference proteome</keyword>
<feature type="transmembrane region" description="Helical" evidence="3">
    <location>
        <begin position="189"/>
        <end position="214"/>
    </location>
</feature>
<dbReference type="PANTHER" id="PTHR45138:SF9">
    <property type="entry name" value="DIGUANYLATE CYCLASE DGCM-RELATED"/>
    <property type="match status" value="1"/>
</dbReference>
<organism evidence="5 6">
    <name type="scientific">Noviherbaspirillum denitrificans</name>
    <dbReference type="NCBI Taxonomy" id="1968433"/>
    <lineage>
        <taxon>Bacteria</taxon>
        <taxon>Pseudomonadati</taxon>
        <taxon>Pseudomonadota</taxon>
        <taxon>Betaproteobacteria</taxon>
        <taxon>Burkholderiales</taxon>
        <taxon>Oxalobacteraceae</taxon>
        <taxon>Noviherbaspirillum</taxon>
    </lineage>
</organism>
<evidence type="ECO:0000313" key="5">
    <source>
        <dbReference type="EMBL" id="OWW19563.1"/>
    </source>
</evidence>
<dbReference type="FunFam" id="3.30.70.270:FF:000001">
    <property type="entry name" value="Diguanylate cyclase domain protein"/>
    <property type="match status" value="1"/>
</dbReference>
<dbReference type="OrthoDB" id="9813903at2"/>
<name>A0A254TGA3_9BURK</name>
<feature type="transmembrane region" description="Helical" evidence="3">
    <location>
        <begin position="32"/>
        <end position="52"/>
    </location>
</feature>
<dbReference type="SMART" id="SM00267">
    <property type="entry name" value="GGDEF"/>
    <property type="match status" value="1"/>
</dbReference>
<proteinExistence type="predicted"/>
<sequence>MLSTKEVLLIAALLSFVMFLVLYSARHNRIDGIGELLLANVFGLCAYLLYAFGRELPPLPAYEGANALYASAAAATVIGYRKLFNRNAAVWQAYSAVVVLVTLIAVFHYWYPSFAARTIVVSIFQAGAAGTIFWTVYGARNEWPSSRYPLYFIIAMCTFIAGGHAFRALRQLLDTHAPTSLLEPTGLNLFFLSAGAFALPVLTLGGLLVAHCALLSAAEYAANRDFLTGARTRRALFDGAERELARAMRAKVSLCVMLVDLDHLKTINDKLGHFAGDRALTTLTRVAMKCLRSVDDFGRIGGDEFAAVIPDTDLDDAIKAATRLKNEFYNFPHQCQGIRPSVSIGISKFRPGDSLGTLLERADTALYRAKDAGRNCVMTEEDIVERVALQS</sequence>
<evidence type="ECO:0000256" key="2">
    <source>
        <dbReference type="ARBA" id="ARBA00034247"/>
    </source>
</evidence>
<reference evidence="5 6" key="1">
    <citation type="submission" date="2016-02" db="EMBL/GenBank/DDBJ databases">
        <authorList>
            <person name="Wen L."/>
            <person name="He K."/>
            <person name="Yang H."/>
        </authorList>
    </citation>
    <scope>NUCLEOTIDE SEQUENCE [LARGE SCALE GENOMIC DNA]</scope>
    <source>
        <strain evidence="5 6">TSA40</strain>
    </source>
</reference>
<dbReference type="InterPro" id="IPR043128">
    <property type="entry name" value="Rev_trsase/Diguanyl_cyclase"/>
</dbReference>
<dbReference type="PANTHER" id="PTHR45138">
    <property type="entry name" value="REGULATORY COMPONENTS OF SENSORY TRANSDUCTION SYSTEM"/>
    <property type="match status" value="1"/>
</dbReference>
<dbReference type="Proteomes" id="UP000197535">
    <property type="component" value="Unassembled WGS sequence"/>
</dbReference>
<feature type="transmembrane region" description="Helical" evidence="3">
    <location>
        <begin position="149"/>
        <end position="169"/>
    </location>
</feature>
<keyword evidence="3" id="KW-1133">Transmembrane helix</keyword>
<dbReference type="InterPro" id="IPR000160">
    <property type="entry name" value="GGDEF_dom"/>
</dbReference>
<evidence type="ECO:0000313" key="6">
    <source>
        <dbReference type="Proteomes" id="UP000197535"/>
    </source>
</evidence>
<feature type="domain" description="GGDEF" evidence="4">
    <location>
        <begin position="252"/>
        <end position="382"/>
    </location>
</feature>
<comment type="catalytic activity">
    <reaction evidence="2">
        <text>2 GTP = 3',3'-c-di-GMP + 2 diphosphate</text>
        <dbReference type="Rhea" id="RHEA:24898"/>
        <dbReference type="ChEBI" id="CHEBI:33019"/>
        <dbReference type="ChEBI" id="CHEBI:37565"/>
        <dbReference type="ChEBI" id="CHEBI:58805"/>
        <dbReference type="EC" id="2.7.7.65"/>
    </reaction>
</comment>
<gene>
    <name evidence="5" type="ORF">AYR66_08580</name>
</gene>
<dbReference type="RefSeq" id="WP_088706471.1">
    <property type="nucleotide sequence ID" value="NZ_LSTO01000001.1"/>
</dbReference>
<evidence type="ECO:0000259" key="4">
    <source>
        <dbReference type="PROSITE" id="PS50887"/>
    </source>
</evidence>
<feature type="transmembrane region" description="Helical" evidence="3">
    <location>
        <begin position="6"/>
        <end position="25"/>
    </location>
</feature>
<evidence type="ECO:0000256" key="1">
    <source>
        <dbReference type="ARBA" id="ARBA00012528"/>
    </source>
</evidence>
<dbReference type="EMBL" id="LSTO01000001">
    <property type="protein sequence ID" value="OWW19563.1"/>
    <property type="molecule type" value="Genomic_DNA"/>
</dbReference>
<keyword evidence="3" id="KW-0812">Transmembrane</keyword>
<dbReference type="InterPro" id="IPR029787">
    <property type="entry name" value="Nucleotide_cyclase"/>
</dbReference>
<dbReference type="InterPro" id="IPR050469">
    <property type="entry name" value="Diguanylate_Cyclase"/>
</dbReference>
<evidence type="ECO:0000256" key="3">
    <source>
        <dbReference type="SAM" id="Phobius"/>
    </source>
</evidence>
<comment type="caution">
    <text evidence="5">The sequence shown here is derived from an EMBL/GenBank/DDBJ whole genome shotgun (WGS) entry which is preliminary data.</text>
</comment>
<dbReference type="NCBIfam" id="TIGR00254">
    <property type="entry name" value="GGDEF"/>
    <property type="match status" value="1"/>
</dbReference>
<protein>
    <recommendedName>
        <fullName evidence="1">diguanylate cyclase</fullName>
        <ecNumber evidence="1">2.7.7.65</ecNumber>
    </recommendedName>
</protein>